<evidence type="ECO:0000313" key="1">
    <source>
        <dbReference type="EMBL" id="MPM76067.1"/>
    </source>
</evidence>
<reference evidence="1" key="1">
    <citation type="submission" date="2019-08" db="EMBL/GenBank/DDBJ databases">
        <authorList>
            <person name="Kucharzyk K."/>
            <person name="Murdoch R.W."/>
            <person name="Higgins S."/>
            <person name="Loffler F."/>
        </authorList>
    </citation>
    <scope>NUCLEOTIDE SEQUENCE</scope>
</reference>
<dbReference type="AlphaFoldDB" id="A0A645CGI8"/>
<organism evidence="1">
    <name type="scientific">bioreactor metagenome</name>
    <dbReference type="NCBI Taxonomy" id="1076179"/>
    <lineage>
        <taxon>unclassified sequences</taxon>
        <taxon>metagenomes</taxon>
        <taxon>ecological metagenomes</taxon>
    </lineage>
</organism>
<accession>A0A645CGI8</accession>
<dbReference type="EMBL" id="VSSQ01027048">
    <property type="protein sequence ID" value="MPM76067.1"/>
    <property type="molecule type" value="Genomic_DNA"/>
</dbReference>
<proteinExistence type="predicted"/>
<protein>
    <submittedName>
        <fullName evidence="1">Uncharacterized protein</fullName>
    </submittedName>
</protein>
<gene>
    <name evidence="1" type="ORF">SDC9_123062</name>
</gene>
<sequence length="188" mass="20081">MQRDIKVLGLFKAVGKNAQLFSDNGVQHGVAVSDRLVGANHAELEFVAGECKRRGAVTVGVVTQNMGQRVHTNAHFYGVLVVQRSVGLNGVQHFGKVIANKHRNNGRGGFVGTQTVVVARRGDRDAQQVLILVYALDDSGQEQQELCVLAGAVARLQQVGTAIGRNRPVVMFAAAVNAGKGLFVQQTN</sequence>
<name>A0A645CGI8_9ZZZZ</name>
<comment type="caution">
    <text evidence="1">The sequence shown here is derived from an EMBL/GenBank/DDBJ whole genome shotgun (WGS) entry which is preliminary data.</text>
</comment>